<organism evidence="6 7">
    <name type="scientific">Larkinella bovis</name>
    <dbReference type="NCBI Taxonomy" id="683041"/>
    <lineage>
        <taxon>Bacteria</taxon>
        <taxon>Pseudomonadati</taxon>
        <taxon>Bacteroidota</taxon>
        <taxon>Cytophagia</taxon>
        <taxon>Cytophagales</taxon>
        <taxon>Spirosomataceae</taxon>
        <taxon>Larkinella</taxon>
    </lineage>
</organism>
<gene>
    <name evidence="6" type="ORF">ACFPMF_21555</name>
</gene>
<dbReference type="PANTHER" id="PTHR13794:SF58">
    <property type="entry name" value="MITOCHONDRIAL ENOLASE SUPERFAMILY MEMBER 1"/>
    <property type="match status" value="1"/>
</dbReference>
<dbReference type="Proteomes" id="UP001596106">
    <property type="component" value="Unassembled WGS sequence"/>
</dbReference>
<dbReference type="InterPro" id="IPR006311">
    <property type="entry name" value="TAT_signal"/>
</dbReference>
<dbReference type="Pfam" id="PF13378">
    <property type="entry name" value="MR_MLE_C"/>
    <property type="match status" value="1"/>
</dbReference>
<protein>
    <submittedName>
        <fullName evidence="6">Mandelate racemase/muconate lactonizing enzyme family protein</fullName>
    </submittedName>
</protein>
<keyword evidence="7" id="KW-1185">Reference proteome</keyword>
<dbReference type="CDD" id="cd03316">
    <property type="entry name" value="MR_like"/>
    <property type="match status" value="1"/>
</dbReference>
<dbReference type="SMART" id="SM00922">
    <property type="entry name" value="MR_MLE"/>
    <property type="match status" value="1"/>
</dbReference>
<dbReference type="PROSITE" id="PS51318">
    <property type="entry name" value="TAT"/>
    <property type="match status" value="1"/>
</dbReference>
<evidence type="ECO:0000313" key="6">
    <source>
        <dbReference type="EMBL" id="MFC5411925.1"/>
    </source>
</evidence>
<dbReference type="SUPFAM" id="SSF54826">
    <property type="entry name" value="Enolase N-terminal domain-like"/>
    <property type="match status" value="1"/>
</dbReference>
<dbReference type="InterPro" id="IPR036849">
    <property type="entry name" value="Enolase-like_C_sf"/>
</dbReference>
<comment type="caution">
    <text evidence="6">The sequence shown here is derived from an EMBL/GenBank/DDBJ whole genome shotgun (WGS) entry which is preliminary data.</text>
</comment>
<accession>A0ABW0IEL1</accession>
<proteinExistence type="predicted"/>
<name>A0ABW0IEL1_9BACT</name>
<keyword evidence="3" id="KW-0460">Magnesium</keyword>
<keyword evidence="4" id="KW-0732">Signal</keyword>
<dbReference type="PANTHER" id="PTHR13794">
    <property type="entry name" value="ENOLASE SUPERFAMILY, MANDELATE RACEMASE"/>
    <property type="match status" value="1"/>
</dbReference>
<dbReference type="SFLD" id="SFLDS00001">
    <property type="entry name" value="Enolase"/>
    <property type="match status" value="1"/>
</dbReference>
<evidence type="ECO:0000256" key="4">
    <source>
        <dbReference type="SAM" id="SignalP"/>
    </source>
</evidence>
<feature type="chain" id="PRO_5046910829" evidence="4">
    <location>
        <begin position="32"/>
        <end position="440"/>
    </location>
</feature>
<keyword evidence="2" id="KW-0479">Metal-binding</keyword>
<reference evidence="7" key="1">
    <citation type="journal article" date="2019" name="Int. J. Syst. Evol. Microbiol.">
        <title>The Global Catalogue of Microorganisms (GCM) 10K type strain sequencing project: providing services to taxonomists for standard genome sequencing and annotation.</title>
        <authorList>
            <consortium name="The Broad Institute Genomics Platform"/>
            <consortium name="The Broad Institute Genome Sequencing Center for Infectious Disease"/>
            <person name="Wu L."/>
            <person name="Ma J."/>
        </authorList>
    </citation>
    <scope>NUCLEOTIDE SEQUENCE [LARGE SCALE GENOMIC DNA]</scope>
    <source>
        <strain evidence="7">CCUG 55250</strain>
    </source>
</reference>
<evidence type="ECO:0000259" key="5">
    <source>
        <dbReference type="SMART" id="SM00922"/>
    </source>
</evidence>
<feature type="domain" description="Mandelate racemase/muconate lactonizing enzyme C-terminal" evidence="5">
    <location>
        <begin position="198"/>
        <end position="302"/>
    </location>
</feature>
<feature type="signal peptide" evidence="4">
    <location>
        <begin position="1"/>
        <end position="31"/>
    </location>
</feature>
<evidence type="ECO:0000256" key="3">
    <source>
        <dbReference type="ARBA" id="ARBA00022842"/>
    </source>
</evidence>
<dbReference type="Gene3D" id="3.30.390.10">
    <property type="entry name" value="Enolase-like, N-terminal domain"/>
    <property type="match status" value="1"/>
</dbReference>
<dbReference type="EMBL" id="JBHSMA010000009">
    <property type="protein sequence ID" value="MFC5411925.1"/>
    <property type="molecule type" value="Genomic_DNA"/>
</dbReference>
<dbReference type="Gene3D" id="3.20.20.120">
    <property type="entry name" value="Enolase-like C-terminal domain"/>
    <property type="match status" value="1"/>
</dbReference>
<dbReference type="RefSeq" id="WP_379848925.1">
    <property type="nucleotide sequence ID" value="NZ_JBHSMA010000009.1"/>
</dbReference>
<evidence type="ECO:0000313" key="7">
    <source>
        <dbReference type="Proteomes" id="UP001596106"/>
    </source>
</evidence>
<dbReference type="InterPro" id="IPR029065">
    <property type="entry name" value="Enolase_C-like"/>
</dbReference>
<dbReference type="SUPFAM" id="SSF51604">
    <property type="entry name" value="Enolase C-terminal domain-like"/>
    <property type="match status" value="1"/>
</dbReference>
<dbReference type="InterPro" id="IPR013342">
    <property type="entry name" value="Mandelate_racemase_C"/>
</dbReference>
<evidence type="ECO:0000256" key="1">
    <source>
        <dbReference type="ARBA" id="ARBA00001946"/>
    </source>
</evidence>
<sequence length="440" mass="48715">MKTNRRNFINTAVAGGLGAAAAPFSSFGAHAKTGEARPMDLRTRYAYLDDALKKPVFRKELFSAPVVLETIELLRDRENFMVRVRSKDGAEGLAVGHTGLNPKGGGGQSVRNWPVSKFLFDQFQGKDMRDLDALIPGDSGKGGGVPYNIALATLEFAILDMLGNTIKKPVGALIGNIVNPMVTVYQGSRMPELLSLPPEQSLEIVKKDLQETKAKAIKMRVGLAGQLDKDSKAGNEKLIKMARETFGDQMVLGCDGNNKFTVEGGIRMGKILEHYNYQWWEEMVPFGWYDELKMVKEGLRIPIFTGESEAHISTFRWLIANDACDVLQPDQLYFGGMIRSMKVARMAEVFGKTMVPHITQYGLGYIYMLHFISACPNAGKYQEFDTFSTRDANGNQIPIVYKSGDPIVSYDGVLKVPTGPGLGITIDPDYVKKHKVIKDW</sequence>
<evidence type="ECO:0000256" key="2">
    <source>
        <dbReference type="ARBA" id="ARBA00022723"/>
    </source>
</evidence>
<dbReference type="InterPro" id="IPR046945">
    <property type="entry name" value="RHMD-like"/>
</dbReference>
<dbReference type="InterPro" id="IPR029017">
    <property type="entry name" value="Enolase-like_N"/>
</dbReference>
<comment type="cofactor">
    <cofactor evidence="1">
        <name>Mg(2+)</name>
        <dbReference type="ChEBI" id="CHEBI:18420"/>
    </cofactor>
</comment>